<dbReference type="GO" id="GO:0045892">
    <property type="term" value="P:negative regulation of DNA-templated transcription"/>
    <property type="evidence" value="ECO:0007669"/>
    <property type="project" value="InterPro"/>
</dbReference>
<proteinExistence type="predicted"/>
<dbReference type="InterPro" id="IPR009057">
    <property type="entry name" value="Homeodomain-like_sf"/>
</dbReference>
<evidence type="ECO:0000313" key="7">
    <source>
        <dbReference type="Proteomes" id="UP000601223"/>
    </source>
</evidence>
<dbReference type="InterPro" id="IPR036271">
    <property type="entry name" value="Tet_transcr_reg_TetR-rel_C_sf"/>
</dbReference>
<dbReference type="GO" id="GO:0003700">
    <property type="term" value="F:DNA-binding transcription factor activity"/>
    <property type="evidence" value="ECO:0007669"/>
    <property type="project" value="TreeGrafter"/>
</dbReference>
<evidence type="ECO:0000256" key="3">
    <source>
        <dbReference type="ARBA" id="ARBA00023163"/>
    </source>
</evidence>
<keyword evidence="2 4" id="KW-0238">DNA-binding</keyword>
<dbReference type="PANTHER" id="PTHR30055:SF151">
    <property type="entry name" value="TRANSCRIPTIONAL REGULATORY PROTEIN"/>
    <property type="match status" value="1"/>
</dbReference>
<keyword evidence="7" id="KW-1185">Reference proteome</keyword>
<dbReference type="Pfam" id="PF00440">
    <property type="entry name" value="TetR_N"/>
    <property type="match status" value="1"/>
</dbReference>
<evidence type="ECO:0000256" key="1">
    <source>
        <dbReference type="ARBA" id="ARBA00023015"/>
    </source>
</evidence>
<dbReference type="PANTHER" id="PTHR30055">
    <property type="entry name" value="HTH-TYPE TRANSCRIPTIONAL REGULATOR RUTR"/>
    <property type="match status" value="1"/>
</dbReference>
<dbReference type="InterPro" id="IPR004111">
    <property type="entry name" value="Repressor_TetR_C"/>
</dbReference>
<evidence type="ECO:0000256" key="2">
    <source>
        <dbReference type="ARBA" id="ARBA00023125"/>
    </source>
</evidence>
<protein>
    <submittedName>
        <fullName evidence="6">TetR family transcriptional regulator</fullName>
    </submittedName>
</protein>
<dbReference type="SUPFAM" id="SSF46689">
    <property type="entry name" value="Homeodomain-like"/>
    <property type="match status" value="1"/>
</dbReference>
<evidence type="ECO:0000313" key="6">
    <source>
        <dbReference type="EMBL" id="GIF80607.1"/>
    </source>
</evidence>
<dbReference type="InterPro" id="IPR001647">
    <property type="entry name" value="HTH_TetR"/>
</dbReference>
<keyword evidence="3" id="KW-0804">Transcription</keyword>
<sequence>MTSDFLWAVRAQPTRGPKPALTLDRIAEAAVAVADAEGLAAVSMQRVAADLGFTKMSLYRYLPGKAELVALMVEHAVGAPPELDPADWRTALRDWAHHLLAAYVRHPWALEATVGPRPLGPHELGWMEHALAALSGTGLSGTERLDTIAVLSGHVRMIAQQAAAARHPDAQFSAGITAALTGHADRFPALAATMTAAATESGHDQAFEFGLARLLDGLHTLIRGRTPSKHKGRAPS</sequence>
<evidence type="ECO:0000256" key="4">
    <source>
        <dbReference type="PROSITE-ProRule" id="PRU00335"/>
    </source>
</evidence>
<feature type="domain" description="HTH tetR-type" evidence="5">
    <location>
        <begin position="20"/>
        <end position="80"/>
    </location>
</feature>
<comment type="caution">
    <text evidence="6">The sequence shown here is derived from an EMBL/GenBank/DDBJ whole genome shotgun (WGS) entry which is preliminary data.</text>
</comment>
<dbReference type="Gene3D" id="1.10.10.60">
    <property type="entry name" value="Homeodomain-like"/>
    <property type="match status" value="1"/>
</dbReference>
<dbReference type="RefSeq" id="WP_239125606.1">
    <property type="nucleotide sequence ID" value="NZ_BONF01000010.1"/>
</dbReference>
<reference evidence="6 7" key="1">
    <citation type="submission" date="2021-01" db="EMBL/GenBank/DDBJ databases">
        <title>Whole genome shotgun sequence of Catellatospora bangladeshensis NBRC 107357.</title>
        <authorList>
            <person name="Komaki H."/>
            <person name="Tamura T."/>
        </authorList>
    </citation>
    <scope>NUCLEOTIDE SEQUENCE [LARGE SCALE GENOMIC DNA]</scope>
    <source>
        <strain evidence="6 7">NBRC 107357</strain>
    </source>
</reference>
<dbReference type="Pfam" id="PF02909">
    <property type="entry name" value="TetR_C_1"/>
    <property type="match status" value="1"/>
</dbReference>
<dbReference type="Gene3D" id="1.10.357.10">
    <property type="entry name" value="Tetracycline Repressor, domain 2"/>
    <property type="match status" value="1"/>
</dbReference>
<dbReference type="AlphaFoldDB" id="A0A8J3NGS8"/>
<gene>
    <name evidence="6" type="ORF">Cba03nite_19560</name>
</gene>
<dbReference type="SUPFAM" id="SSF48498">
    <property type="entry name" value="Tetracyclin repressor-like, C-terminal domain"/>
    <property type="match status" value="1"/>
</dbReference>
<feature type="DNA-binding region" description="H-T-H motif" evidence="4">
    <location>
        <begin position="43"/>
        <end position="62"/>
    </location>
</feature>
<organism evidence="6 7">
    <name type="scientific">Catellatospora bangladeshensis</name>
    <dbReference type="NCBI Taxonomy" id="310355"/>
    <lineage>
        <taxon>Bacteria</taxon>
        <taxon>Bacillati</taxon>
        <taxon>Actinomycetota</taxon>
        <taxon>Actinomycetes</taxon>
        <taxon>Micromonosporales</taxon>
        <taxon>Micromonosporaceae</taxon>
        <taxon>Catellatospora</taxon>
    </lineage>
</organism>
<dbReference type="GO" id="GO:0000976">
    <property type="term" value="F:transcription cis-regulatory region binding"/>
    <property type="evidence" value="ECO:0007669"/>
    <property type="project" value="TreeGrafter"/>
</dbReference>
<dbReference type="PROSITE" id="PS50977">
    <property type="entry name" value="HTH_TETR_2"/>
    <property type="match status" value="1"/>
</dbReference>
<accession>A0A8J3NGS8</accession>
<dbReference type="Proteomes" id="UP000601223">
    <property type="component" value="Unassembled WGS sequence"/>
</dbReference>
<keyword evidence="1" id="KW-0805">Transcription regulation</keyword>
<dbReference type="InterPro" id="IPR050109">
    <property type="entry name" value="HTH-type_TetR-like_transc_reg"/>
</dbReference>
<evidence type="ECO:0000259" key="5">
    <source>
        <dbReference type="PROSITE" id="PS50977"/>
    </source>
</evidence>
<name>A0A8J3NGS8_9ACTN</name>
<dbReference type="EMBL" id="BONF01000010">
    <property type="protein sequence ID" value="GIF80607.1"/>
    <property type="molecule type" value="Genomic_DNA"/>
</dbReference>